<reference evidence="5" key="1">
    <citation type="submission" date="2017-08" db="EMBL/GenBank/DDBJ databases">
        <authorList>
            <person name="Huang Z."/>
        </authorList>
    </citation>
    <scope>NUCLEOTIDE SEQUENCE [LARGE SCALE GENOMIC DNA]</scope>
    <source>
        <strain evidence="5">SA5d-4</strain>
    </source>
</reference>
<keyword evidence="5" id="KW-1185">Reference proteome</keyword>
<dbReference type="PANTHER" id="PTHR43278">
    <property type="entry name" value="NAD(P)H-DEPENDENT FMN-CONTAINING OXIDOREDUCTASE YWQN-RELATED"/>
    <property type="match status" value="1"/>
</dbReference>
<dbReference type="PANTHER" id="PTHR43278:SF4">
    <property type="entry name" value="NAD(P)H-DEPENDENT FMN-CONTAINING OXIDOREDUCTASE YWQN-RELATED"/>
    <property type="match status" value="1"/>
</dbReference>
<dbReference type="GO" id="GO:0016491">
    <property type="term" value="F:oxidoreductase activity"/>
    <property type="evidence" value="ECO:0007669"/>
    <property type="project" value="InterPro"/>
</dbReference>
<dbReference type="InterPro" id="IPR051796">
    <property type="entry name" value="ISF_SsuE-like"/>
</dbReference>
<sequence>MAVINGSSRENGNTENLTNKVITDIEFTNFVLRDYSIQTIVDQRHTETGFQPVNDDYDQLIEAILNHDIIIFSTPIYWYGMSSLMKTFVDRFSQSLRNTKYNFKELMQQKTFYVITCGGDKARIKGMPLIQQFSYICQFFGAELNDYIIGEANAPGDIERDEYALMKAKQWNQFFKRNINQNQINRN</sequence>
<dbReference type="Gene3D" id="3.40.50.360">
    <property type="match status" value="1"/>
</dbReference>
<dbReference type="InterPro" id="IPR029039">
    <property type="entry name" value="Flavoprotein-like_sf"/>
</dbReference>
<reference evidence="4 5" key="2">
    <citation type="submission" date="2017-09" db="EMBL/GenBank/DDBJ databases">
        <title>Bacillus patelloidae sp. nov., isolated from the intestinal tract of a marine limpet.</title>
        <authorList>
            <person name="Liu R."/>
            <person name="Dong C."/>
            <person name="Shao Z."/>
        </authorList>
    </citation>
    <scope>NUCLEOTIDE SEQUENCE [LARGE SCALE GENOMIC DNA]</scope>
    <source>
        <strain evidence="4 5">SA5d-4</strain>
    </source>
</reference>
<protein>
    <submittedName>
        <fullName evidence="4">NAD(P)H dehydrogenase</fullName>
    </submittedName>
</protein>
<proteinExistence type="predicted"/>
<dbReference type="Proteomes" id="UP000217083">
    <property type="component" value="Unassembled WGS sequence"/>
</dbReference>
<organism evidence="4 5">
    <name type="scientific">Lottiidibacillus patelloidae</name>
    <dbReference type="NCBI Taxonomy" id="2670334"/>
    <lineage>
        <taxon>Bacteria</taxon>
        <taxon>Bacillati</taxon>
        <taxon>Bacillota</taxon>
        <taxon>Bacilli</taxon>
        <taxon>Bacillales</taxon>
        <taxon>Bacillaceae</taxon>
        <taxon>Lottiidibacillus</taxon>
    </lineage>
</organism>
<dbReference type="Pfam" id="PF03358">
    <property type="entry name" value="FMN_red"/>
    <property type="match status" value="1"/>
</dbReference>
<evidence type="ECO:0000259" key="3">
    <source>
        <dbReference type="Pfam" id="PF03358"/>
    </source>
</evidence>
<keyword evidence="2" id="KW-0288">FMN</keyword>
<dbReference type="InterPro" id="IPR005025">
    <property type="entry name" value="FMN_Rdtase-like_dom"/>
</dbReference>
<name>A0A263BRN2_9BACI</name>
<dbReference type="AlphaFoldDB" id="A0A263BRN2"/>
<dbReference type="EMBL" id="NPIA01000007">
    <property type="protein sequence ID" value="OZM56354.1"/>
    <property type="molecule type" value="Genomic_DNA"/>
</dbReference>
<gene>
    <name evidence="4" type="ORF">CIB95_12395</name>
</gene>
<evidence type="ECO:0000256" key="2">
    <source>
        <dbReference type="ARBA" id="ARBA00022643"/>
    </source>
</evidence>
<evidence type="ECO:0000313" key="5">
    <source>
        <dbReference type="Proteomes" id="UP000217083"/>
    </source>
</evidence>
<evidence type="ECO:0000313" key="4">
    <source>
        <dbReference type="EMBL" id="OZM56354.1"/>
    </source>
</evidence>
<evidence type="ECO:0000256" key="1">
    <source>
        <dbReference type="ARBA" id="ARBA00022630"/>
    </source>
</evidence>
<comment type="caution">
    <text evidence="4">The sequence shown here is derived from an EMBL/GenBank/DDBJ whole genome shotgun (WGS) entry which is preliminary data.</text>
</comment>
<dbReference type="SUPFAM" id="SSF52218">
    <property type="entry name" value="Flavoproteins"/>
    <property type="match status" value="1"/>
</dbReference>
<accession>A0A263BRN2</accession>
<feature type="domain" description="NADPH-dependent FMN reductase-like" evidence="3">
    <location>
        <begin position="2"/>
        <end position="121"/>
    </location>
</feature>
<keyword evidence="1" id="KW-0285">Flavoprotein</keyword>